<reference evidence="5 6" key="1">
    <citation type="journal article" date="2023" name="bioRxiv">
        <title>High-quality genome assemblies of four members of thePodospora anserinaspecies complex.</title>
        <authorList>
            <person name="Ament-Velasquez S.L."/>
            <person name="Vogan A.A."/>
            <person name="Wallerman O."/>
            <person name="Hartmann F."/>
            <person name="Gautier V."/>
            <person name="Silar P."/>
            <person name="Giraud T."/>
            <person name="Johannesson H."/>
        </authorList>
    </citation>
    <scope>NUCLEOTIDE SEQUENCE [LARGE SCALE GENOMIC DNA]</scope>
    <source>
        <strain evidence="5 6">CBS 411.78</strain>
    </source>
</reference>
<dbReference type="Proteomes" id="UP001326199">
    <property type="component" value="Unassembled WGS sequence"/>
</dbReference>
<dbReference type="InterPro" id="IPR051361">
    <property type="entry name" value="ThrE/Ser_Exporter"/>
</dbReference>
<organism evidence="5 6">
    <name type="scientific">Podospora pseudopauciseta</name>
    <dbReference type="NCBI Taxonomy" id="2093780"/>
    <lineage>
        <taxon>Eukaryota</taxon>
        <taxon>Fungi</taxon>
        <taxon>Dikarya</taxon>
        <taxon>Ascomycota</taxon>
        <taxon>Pezizomycotina</taxon>
        <taxon>Sordariomycetes</taxon>
        <taxon>Sordariomycetidae</taxon>
        <taxon>Sordariales</taxon>
        <taxon>Podosporaceae</taxon>
        <taxon>Podospora</taxon>
    </lineage>
</organism>
<feature type="domain" description="Threonine/serine exporter-like N-terminal" evidence="4">
    <location>
        <begin position="403"/>
        <end position="646"/>
    </location>
</feature>
<evidence type="ECO:0000313" key="6">
    <source>
        <dbReference type="Proteomes" id="UP001326199"/>
    </source>
</evidence>
<feature type="region of interest" description="Disordered" evidence="2">
    <location>
        <begin position="282"/>
        <end position="341"/>
    </location>
</feature>
<feature type="compositionally biased region" description="Basic and acidic residues" evidence="2">
    <location>
        <begin position="792"/>
        <end position="807"/>
    </location>
</feature>
<sequence length="934" mass="102376">MSAPRPPEDPTKPGDDSQENPQSPPPEQPAKNTQSSSNKGKEKKKVGFTSEITAGPSHSGYYYGTPTPTDQETEARDYFSLSPSPSPSPTDGHNANRDSVNREQLAAALAEILKPEHLSGPVPPSKPRPVLRKSTPLLAVPESPATQHQSEIEAKNRADRLAYSVGTGSAPPSGRSSAELTELEEEASRDREGLLGSSDTAQTHDFALPANDDSLRYRRNAHQEADRLIRTHTRRKSPLMHSFTPRSGTATPVDHDVEYIPRPDKYKGGILGTLLKLYGTDEKNGSASASTSTADLLIPSLPSTPSRTPNRTPSSTPPTSRPTTPDPDKGRRSKKRQSTSTLAGLMESSFMIAAPGTNKDIQNAVSEKIKLEKERYKRTAKSKKKVDEYKIKIHIAEIINRHRYLIKLCNALMIYGAPTHRLEAYMAMSARVLGIEGQFLYLPGIMLISFDDSQTHTTEVKIIKANQGLDFGRLRDVHEIYKEVVHDRIGVDEATTRLDEVNKRNEKFPIWFRILLSGVASAAVAPFGFEGRYIDLPICFILGCVVGFLQLYLAPSNELYANVFEITAAILTSCLARAFGSIRGGTLFCFSSLAQASIALILPGYMILCASLELQNHQMISGSVRMVYALIYTLFLGYGITIGSVIYGYMDENASSAIHCSVGEEWYLQRPSPDYYVLFVIPFTLCLCAINQAKWKQTPVQVIISVAGYLVNNYSSRFFKGNSVVSSSLGALTIGVLANLYSRLGRYFENYMLDVWERTIQPRWSRFRRRVKRGPYPSPYYQSSTAMDSDESDPKAAAEREKERDLENGPPTLSTEGITAGITKHARKVGYGLAAAAMLPAIFVQVPGGLAVNGSLLSGVASANQIVRNETILANGTVVNGTFTTTEEVADLNSTAFNVLFSVIQVAINISVGLSLSALLVYPFGKRRSGLFSF</sequence>
<feature type="compositionally biased region" description="Basic and acidic residues" evidence="2">
    <location>
        <begin position="150"/>
        <end position="160"/>
    </location>
</feature>
<feature type="compositionally biased region" description="Low complexity" evidence="2">
    <location>
        <begin position="286"/>
        <end position="314"/>
    </location>
</feature>
<dbReference type="EMBL" id="JAFFHB010000001">
    <property type="protein sequence ID" value="KAK4672697.1"/>
    <property type="molecule type" value="Genomic_DNA"/>
</dbReference>
<dbReference type="InterPro" id="IPR010619">
    <property type="entry name" value="ThrE-like_N"/>
</dbReference>
<keyword evidence="3" id="KW-0812">Transmembrane</keyword>
<dbReference type="GeneID" id="87927447"/>
<keyword evidence="6" id="KW-1185">Reference proteome</keyword>
<keyword evidence="3" id="KW-1133">Transmembrane helix</keyword>
<evidence type="ECO:0000313" key="5">
    <source>
        <dbReference type="EMBL" id="KAK4672697.1"/>
    </source>
</evidence>
<feature type="compositionally biased region" description="Basic and acidic residues" evidence="2">
    <location>
        <begin position="1"/>
        <end position="15"/>
    </location>
</feature>
<feature type="region of interest" description="Disordered" evidence="2">
    <location>
        <begin position="1"/>
        <end position="214"/>
    </location>
</feature>
<feature type="transmembrane region" description="Helical" evidence="3">
    <location>
        <begin position="536"/>
        <end position="553"/>
    </location>
</feature>
<feature type="transmembrane region" description="Helical" evidence="3">
    <location>
        <begin position="510"/>
        <end position="529"/>
    </location>
</feature>
<gene>
    <name evidence="5" type="ORF">QC763_105360</name>
</gene>
<name>A0ABR0HXV2_9PEZI</name>
<feature type="transmembrane region" description="Helical" evidence="3">
    <location>
        <begin position="829"/>
        <end position="848"/>
    </location>
</feature>
<dbReference type="RefSeq" id="XP_062770019.1">
    <property type="nucleotide sequence ID" value="XM_062907104.1"/>
</dbReference>
<keyword evidence="3" id="KW-0472">Membrane</keyword>
<feature type="transmembrane region" description="Helical" evidence="3">
    <location>
        <begin position="899"/>
        <end position="922"/>
    </location>
</feature>
<evidence type="ECO:0000256" key="2">
    <source>
        <dbReference type="SAM" id="MobiDB-lite"/>
    </source>
</evidence>
<dbReference type="PANTHER" id="PTHR31082:SF4">
    <property type="entry name" value="PHEROMONE-REGULATED MEMBRANE PROTEIN 10"/>
    <property type="match status" value="1"/>
</dbReference>
<evidence type="ECO:0000259" key="4">
    <source>
        <dbReference type="Pfam" id="PF06738"/>
    </source>
</evidence>
<evidence type="ECO:0000256" key="1">
    <source>
        <dbReference type="ARBA" id="ARBA00034125"/>
    </source>
</evidence>
<comment type="similarity">
    <text evidence="1">Belongs to the ThrE exporter (TC 2.A.79) family.</text>
</comment>
<protein>
    <recommendedName>
        <fullName evidence="4">Threonine/serine exporter-like N-terminal domain-containing protein</fullName>
    </recommendedName>
</protein>
<proteinExistence type="inferred from homology"/>
<dbReference type="PANTHER" id="PTHR31082">
    <property type="entry name" value="PHEROMONE-REGULATED MEMBRANE PROTEIN 10"/>
    <property type="match status" value="1"/>
</dbReference>
<dbReference type="Pfam" id="PF06738">
    <property type="entry name" value="ThrE"/>
    <property type="match status" value="1"/>
</dbReference>
<feature type="transmembrane region" description="Helical" evidence="3">
    <location>
        <begin position="628"/>
        <end position="649"/>
    </location>
</feature>
<feature type="transmembrane region" description="Helical" evidence="3">
    <location>
        <begin position="587"/>
        <end position="608"/>
    </location>
</feature>
<comment type="caution">
    <text evidence="5">The sequence shown here is derived from an EMBL/GenBank/DDBJ whole genome shotgun (WGS) entry which is preliminary data.</text>
</comment>
<accession>A0ABR0HXV2</accession>
<evidence type="ECO:0000256" key="3">
    <source>
        <dbReference type="SAM" id="Phobius"/>
    </source>
</evidence>
<feature type="region of interest" description="Disordered" evidence="2">
    <location>
        <begin position="778"/>
        <end position="817"/>
    </location>
</feature>
<feature type="transmembrane region" description="Helical" evidence="3">
    <location>
        <begin position="724"/>
        <end position="742"/>
    </location>
</feature>